<evidence type="ECO:0000313" key="1">
    <source>
        <dbReference type="EMBL" id="MFC5193750.1"/>
    </source>
</evidence>
<organism evidence="1 2">
    <name type="scientific">Bizionia hallyeonensis</name>
    <dbReference type="NCBI Taxonomy" id="1123757"/>
    <lineage>
        <taxon>Bacteria</taxon>
        <taxon>Pseudomonadati</taxon>
        <taxon>Bacteroidota</taxon>
        <taxon>Flavobacteriia</taxon>
        <taxon>Flavobacteriales</taxon>
        <taxon>Flavobacteriaceae</taxon>
        <taxon>Bizionia</taxon>
    </lineage>
</organism>
<evidence type="ECO:0000313" key="2">
    <source>
        <dbReference type="Proteomes" id="UP001596162"/>
    </source>
</evidence>
<comment type="caution">
    <text evidence="1">The sequence shown here is derived from an EMBL/GenBank/DDBJ whole genome shotgun (WGS) entry which is preliminary data.</text>
</comment>
<dbReference type="RefSeq" id="WP_376857926.1">
    <property type="nucleotide sequence ID" value="NZ_JBHSLA010000001.1"/>
</dbReference>
<gene>
    <name evidence="1" type="ORF">ACFPH8_00275</name>
</gene>
<dbReference type="EMBL" id="JBHSLA010000001">
    <property type="protein sequence ID" value="MFC5193750.1"/>
    <property type="molecule type" value="Genomic_DNA"/>
</dbReference>
<accession>A0ABW0C396</accession>
<sequence>MEQELIKLLNNKQLIELLNEQELVVADKVQYEFNVFTVSKLGTQLENFHSDILHHLLNPEGPHGEGRVFLDAFLRFLNTLPNSFHADLGDFKNAKVEKELAKLDVSIIDWNSKKAIIVENKINNAPDQVDQLLRYYNWCISRGLDVVGIVYLTLNNLKFAPVAGIPKTIPICNIQAFSNRDANLVEDWITPCVGLCKRNDTNSFLNQYKKLLTYLAYDSMEEKIMPEVYKVLNSGEQIDRVNKLKALSDAIPKYRTDTFVNEIGDVYEPFTKTYRYKDNHMLYEDFLEFENKFKLDVIFESNGSVNIHFWNTNKGGEEAASSINAKINQIGYSQIMTPSIADSEWIRSIRHFSVSEYKTLPEMDIEVVAFVKGIMNALKVDYVKS</sequence>
<dbReference type="Proteomes" id="UP001596162">
    <property type="component" value="Unassembled WGS sequence"/>
</dbReference>
<reference evidence="2" key="1">
    <citation type="journal article" date="2019" name="Int. J. Syst. Evol. Microbiol.">
        <title>The Global Catalogue of Microorganisms (GCM) 10K type strain sequencing project: providing services to taxonomists for standard genome sequencing and annotation.</title>
        <authorList>
            <consortium name="The Broad Institute Genomics Platform"/>
            <consortium name="The Broad Institute Genome Sequencing Center for Infectious Disease"/>
            <person name="Wu L."/>
            <person name="Ma J."/>
        </authorList>
    </citation>
    <scope>NUCLEOTIDE SEQUENCE [LARGE SCALE GENOMIC DNA]</scope>
    <source>
        <strain evidence="2">JCM 17978</strain>
    </source>
</reference>
<dbReference type="Pfam" id="PF14281">
    <property type="entry name" value="PDDEXK_4"/>
    <property type="match status" value="1"/>
</dbReference>
<proteinExistence type="predicted"/>
<keyword evidence="2" id="KW-1185">Reference proteome</keyword>
<name>A0ABW0C396_9FLAO</name>
<protein>
    <submittedName>
        <fullName evidence="1">PD-(D/E)XK nuclease family protein</fullName>
    </submittedName>
</protein>
<dbReference type="InterPro" id="IPR029470">
    <property type="entry name" value="PDDEXK_4"/>
</dbReference>